<keyword evidence="1" id="KW-0812">Transmembrane</keyword>
<keyword evidence="2" id="KW-0732">Signal</keyword>
<feature type="transmembrane region" description="Helical" evidence="1">
    <location>
        <begin position="150"/>
        <end position="172"/>
    </location>
</feature>
<accession>A0A1F7RWT3</accession>
<keyword evidence="1" id="KW-1133">Transmembrane helix</keyword>
<feature type="transmembrane region" description="Helical" evidence="1">
    <location>
        <begin position="77"/>
        <end position="98"/>
    </location>
</feature>
<reference evidence="3 4" key="1">
    <citation type="journal article" date="2016" name="Nat. Commun.">
        <title>Thousands of microbial genomes shed light on interconnected biogeochemical processes in an aquifer system.</title>
        <authorList>
            <person name="Anantharaman K."/>
            <person name="Brown C.T."/>
            <person name="Hug L.A."/>
            <person name="Sharon I."/>
            <person name="Castelle C.J."/>
            <person name="Probst A.J."/>
            <person name="Thomas B.C."/>
            <person name="Singh A."/>
            <person name="Wilkins M.J."/>
            <person name="Karaoz U."/>
            <person name="Brodie E.L."/>
            <person name="Williams K.H."/>
            <person name="Hubbard S.S."/>
            <person name="Banfield J.F."/>
        </authorList>
    </citation>
    <scope>NUCLEOTIDE SEQUENCE [LARGE SCALE GENOMIC DNA]</scope>
</reference>
<gene>
    <name evidence="3" type="ORF">A2W05_07290</name>
</gene>
<feature type="transmembrane region" description="Helical" evidence="1">
    <location>
        <begin position="49"/>
        <end position="70"/>
    </location>
</feature>
<feature type="transmembrane region" description="Helical" evidence="1">
    <location>
        <begin position="110"/>
        <end position="129"/>
    </location>
</feature>
<proteinExistence type="predicted"/>
<organism evidence="3 4">
    <name type="scientific">Candidatus Schekmanbacteria bacterium RBG_16_38_10</name>
    <dbReference type="NCBI Taxonomy" id="1817879"/>
    <lineage>
        <taxon>Bacteria</taxon>
        <taxon>Candidatus Schekmaniibacteriota</taxon>
    </lineage>
</organism>
<evidence type="ECO:0000313" key="4">
    <source>
        <dbReference type="Proteomes" id="UP000178797"/>
    </source>
</evidence>
<comment type="caution">
    <text evidence="3">The sequence shown here is derived from an EMBL/GenBank/DDBJ whole genome shotgun (WGS) entry which is preliminary data.</text>
</comment>
<sequence>MKKIILAISTIFLGFSALFPKAALAHCPLCVAGAGVGLTLSRLLGIDDSITGIWLGAFLGAMSFWATRALGRRNKIFFHPVVDLIIYILVIVSTIWSFYKFNLVVKHGDIFGYDKLTFGMVIGGALFYIQDFINDAIIKKRQKAFFPYQRIVVGLGVIVFLSVGMYVLINFYI</sequence>
<feature type="chain" id="PRO_5009532288" evidence="2">
    <location>
        <begin position="26"/>
        <end position="173"/>
    </location>
</feature>
<protein>
    <submittedName>
        <fullName evidence="3">Uncharacterized protein</fullName>
    </submittedName>
</protein>
<evidence type="ECO:0000256" key="2">
    <source>
        <dbReference type="SAM" id="SignalP"/>
    </source>
</evidence>
<evidence type="ECO:0000313" key="3">
    <source>
        <dbReference type="EMBL" id="OGL45474.1"/>
    </source>
</evidence>
<evidence type="ECO:0000256" key="1">
    <source>
        <dbReference type="SAM" id="Phobius"/>
    </source>
</evidence>
<feature type="signal peptide" evidence="2">
    <location>
        <begin position="1"/>
        <end position="25"/>
    </location>
</feature>
<keyword evidence="1" id="KW-0472">Membrane</keyword>
<dbReference type="Proteomes" id="UP000178797">
    <property type="component" value="Unassembled WGS sequence"/>
</dbReference>
<name>A0A1F7RWT3_9BACT</name>
<dbReference type="AlphaFoldDB" id="A0A1F7RWT3"/>
<dbReference type="EMBL" id="MGDE01000132">
    <property type="protein sequence ID" value="OGL45474.1"/>
    <property type="molecule type" value="Genomic_DNA"/>
</dbReference>